<proteinExistence type="predicted"/>
<sequence>MLESLPEDVLYTVFDYVVPPASWKKTPARYQTLLQLSKVSIKCAHAAQKVLYEEAQLDSVKEAVLWCMVVEEMPRARFLALWHTRRLRISIHGSIKYTRDLVERVFGTVPAAHELWLDGVSVRLLSLSILPQLTSCYLFKAELQVEVLREKPRPSLPGLRTLAMNLCNVVKDGRIQDFGDVLCLESFPLLTALACTWSPETSDPVMFRLDKQLTHLYLRRYPKPRGFTYPSLPTGELERASSLKHLCVDIVPDDDLEVLETVPGELISLQLSSDGSTPVTVIERHLLAADYSCLDDLKVLFVDTVDGDEQVVRDATRDACESRDIVRSEVISSGAPEEFVDERQWLSLTRAVQQGRRAFS</sequence>
<protein>
    <recommendedName>
        <fullName evidence="3">F-box domain-containing protein</fullName>
    </recommendedName>
</protein>
<evidence type="ECO:0000313" key="2">
    <source>
        <dbReference type="Proteomes" id="UP000311382"/>
    </source>
</evidence>
<name>A0A5C5FPZ4_9BASI</name>
<dbReference type="Proteomes" id="UP000311382">
    <property type="component" value="Unassembled WGS sequence"/>
</dbReference>
<comment type="caution">
    <text evidence="1">The sequence shown here is derived from an EMBL/GenBank/DDBJ whole genome shotgun (WGS) entry which is preliminary data.</text>
</comment>
<keyword evidence="2" id="KW-1185">Reference proteome</keyword>
<accession>A0A5C5FPZ4</accession>
<gene>
    <name evidence="1" type="ORF">DMC30DRAFT_402008</name>
</gene>
<organism evidence="1 2">
    <name type="scientific">Rhodotorula diobovata</name>
    <dbReference type="NCBI Taxonomy" id="5288"/>
    <lineage>
        <taxon>Eukaryota</taxon>
        <taxon>Fungi</taxon>
        <taxon>Dikarya</taxon>
        <taxon>Basidiomycota</taxon>
        <taxon>Pucciniomycotina</taxon>
        <taxon>Microbotryomycetes</taxon>
        <taxon>Sporidiobolales</taxon>
        <taxon>Sporidiobolaceae</taxon>
        <taxon>Rhodotorula</taxon>
    </lineage>
</organism>
<dbReference type="AlphaFoldDB" id="A0A5C5FPZ4"/>
<evidence type="ECO:0008006" key="3">
    <source>
        <dbReference type="Google" id="ProtNLM"/>
    </source>
</evidence>
<evidence type="ECO:0000313" key="1">
    <source>
        <dbReference type="EMBL" id="TNY18873.1"/>
    </source>
</evidence>
<dbReference type="EMBL" id="SOZI01000118">
    <property type="protein sequence ID" value="TNY18873.1"/>
    <property type="molecule type" value="Genomic_DNA"/>
</dbReference>
<reference evidence="1 2" key="1">
    <citation type="submission" date="2019-03" db="EMBL/GenBank/DDBJ databases">
        <title>Rhodosporidium diobovatum UCD-FST 08-225 genome sequencing, assembly, and annotation.</title>
        <authorList>
            <person name="Fakankun I.U."/>
            <person name="Fristensky B."/>
            <person name="Levin D.B."/>
        </authorList>
    </citation>
    <scope>NUCLEOTIDE SEQUENCE [LARGE SCALE GENOMIC DNA]</scope>
    <source>
        <strain evidence="1 2">UCD-FST 08-225</strain>
    </source>
</reference>
<dbReference type="OrthoDB" id="10453000at2759"/>